<comment type="caution">
    <text evidence="10">The sequence shown here is derived from an EMBL/GenBank/DDBJ whole genome shotgun (WGS) entry which is preliminary data.</text>
</comment>
<evidence type="ECO:0000256" key="2">
    <source>
        <dbReference type="ARBA" id="ARBA00010857"/>
    </source>
</evidence>
<gene>
    <name evidence="10" type="ORF">TRAPUB_13670</name>
</gene>
<feature type="non-terminal residue" evidence="10">
    <location>
        <position position="1"/>
    </location>
</feature>
<dbReference type="GO" id="GO:0005634">
    <property type="term" value="C:nucleus"/>
    <property type="evidence" value="ECO:0007669"/>
    <property type="project" value="UniProtKB-SubCell"/>
</dbReference>
<evidence type="ECO:0000256" key="8">
    <source>
        <dbReference type="ARBA" id="ARBA00023242"/>
    </source>
</evidence>
<sequence length="138" mass="15907">VNEFELGHTYLQLVQTLNLRLPLVDPSHYISRFAALLELGDETHQVAMDAVRLMQRFDRDWMTKGRRPTRICGACLLAARMNNSRRSVAEIVQVVKIADTTVKKRMDEFRRTPSGVLTLADFRTVWLKDEKNFTGDDV</sequence>
<evidence type="ECO:0000313" key="10">
    <source>
        <dbReference type="EMBL" id="OJT09847.1"/>
    </source>
</evidence>
<comment type="subcellular location">
    <subcellularLocation>
        <location evidence="1">Nucleus</location>
    </subcellularLocation>
</comment>
<evidence type="ECO:0000256" key="1">
    <source>
        <dbReference type="ARBA" id="ARBA00004123"/>
    </source>
</evidence>
<dbReference type="GO" id="GO:0097550">
    <property type="term" value="C:transcription preinitiation complex"/>
    <property type="evidence" value="ECO:0007669"/>
    <property type="project" value="TreeGrafter"/>
</dbReference>
<dbReference type="Pfam" id="PF00382">
    <property type="entry name" value="TFIIB"/>
    <property type="match status" value="1"/>
</dbReference>
<dbReference type="SMART" id="SM00385">
    <property type="entry name" value="CYCLIN"/>
    <property type="match status" value="1"/>
</dbReference>
<keyword evidence="4" id="KW-0863">Zinc-finger</keyword>
<protein>
    <submittedName>
        <fullName evidence="10">Transcription factor IIIB 60 kDa subunit</fullName>
    </submittedName>
</protein>
<dbReference type="GO" id="GO:0000126">
    <property type="term" value="C:transcription factor TFIIIB complex"/>
    <property type="evidence" value="ECO:0007669"/>
    <property type="project" value="TreeGrafter"/>
</dbReference>
<comment type="similarity">
    <text evidence="2">Belongs to the TFIIB family.</text>
</comment>
<dbReference type="Gene3D" id="1.10.472.10">
    <property type="entry name" value="Cyclin-like"/>
    <property type="match status" value="1"/>
</dbReference>
<keyword evidence="6" id="KW-0805">Transcription regulation</keyword>
<dbReference type="GO" id="GO:0008270">
    <property type="term" value="F:zinc ion binding"/>
    <property type="evidence" value="ECO:0007669"/>
    <property type="project" value="UniProtKB-KW"/>
</dbReference>
<name>A0A1M2VQH8_TRAPU</name>
<dbReference type="GO" id="GO:0001006">
    <property type="term" value="F:RNA polymerase III type 3 promoter sequence-specific DNA binding"/>
    <property type="evidence" value="ECO:0007669"/>
    <property type="project" value="TreeGrafter"/>
</dbReference>
<dbReference type="InterPro" id="IPR000812">
    <property type="entry name" value="TFIIB"/>
</dbReference>
<reference evidence="10 11" key="1">
    <citation type="submission" date="2016-10" db="EMBL/GenBank/DDBJ databases">
        <title>Genome sequence of the basidiomycete white-rot fungus Trametes pubescens.</title>
        <authorList>
            <person name="Makela M.R."/>
            <person name="Granchi Z."/>
            <person name="Peng M."/>
            <person name="De Vries R.P."/>
            <person name="Grigoriev I."/>
            <person name="Riley R."/>
            <person name="Hilden K."/>
        </authorList>
    </citation>
    <scope>NUCLEOTIDE SEQUENCE [LARGE SCALE GENOMIC DNA]</scope>
    <source>
        <strain evidence="10 11">FBCC735</strain>
    </source>
</reference>
<keyword evidence="7" id="KW-0804">Transcription</keyword>
<keyword evidence="5" id="KW-0862">Zinc</keyword>
<evidence type="ECO:0000313" key="11">
    <source>
        <dbReference type="Proteomes" id="UP000184267"/>
    </source>
</evidence>
<dbReference type="STRING" id="154538.A0A1M2VQH8"/>
<keyword evidence="3" id="KW-0479">Metal-binding</keyword>
<dbReference type="Proteomes" id="UP000184267">
    <property type="component" value="Unassembled WGS sequence"/>
</dbReference>
<dbReference type="FunFam" id="1.10.472.10:FF:000002">
    <property type="entry name" value="Transcription factor IIIB 90 kDa subunit"/>
    <property type="match status" value="1"/>
</dbReference>
<organism evidence="10 11">
    <name type="scientific">Trametes pubescens</name>
    <name type="common">White-rot fungus</name>
    <dbReference type="NCBI Taxonomy" id="154538"/>
    <lineage>
        <taxon>Eukaryota</taxon>
        <taxon>Fungi</taxon>
        <taxon>Dikarya</taxon>
        <taxon>Basidiomycota</taxon>
        <taxon>Agaricomycotina</taxon>
        <taxon>Agaricomycetes</taxon>
        <taxon>Polyporales</taxon>
        <taxon>Polyporaceae</taxon>
        <taxon>Trametes</taxon>
    </lineage>
</organism>
<evidence type="ECO:0000256" key="7">
    <source>
        <dbReference type="ARBA" id="ARBA00023163"/>
    </source>
</evidence>
<accession>A0A1M2VQH8</accession>
<evidence type="ECO:0000256" key="5">
    <source>
        <dbReference type="ARBA" id="ARBA00022833"/>
    </source>
</evidence>
<evidence type="ECO:0000256" key="4">
    <source>
        <dbReference type="ARBA" id="ARBA00022771"/>
    </source>
</evidence>
<evidence type="ECO:0000256" key="3">
    <source>
        <dbReference type="ARBA" id="ARBA00022723"/>
    </source>
</evidence>
<evidence type="ECO:0000259" key="9">
    <source>
        <dbReference type="SMART" id="SM00385"/>
    </source>
</evidence>
<keyword evidence="8" id="KW-0539">Nucleus</keyword>
<proteinExistence type="inferred from homology"/>
<dbReference type="CDD" id="cd20554">
    <property type="entry name" value="CYCLIN_TFIIIB90_rpt2"/>
    <property type="match status" value="1"/>
</dbReference>
<dbReference type="PANTHER" id="PTHR11618">
    <property type="entry name" value="TRANSCRIPTION INITIATION FACTOR IIB-RELATED"/>
    <property type="match status" value="1"/>
</dbReference>
<dbReference type="GO" id="GO:0070897">
    <property type="term" value="P:transcription preinitiation complex assembly"/>
    <property type="evidence" value="ECO:0007669"/>
    <property type="project" value="InterPro"/>
</dbReference>
<dbReference type="InterPro" id="IPR036915">
    <property type="entry name" value="Cyclin-like_sf"/>
</dbReference>
<feature type="domain" description="Cyclin-like" evidence="9">
    <location>
        <begin position="28"/>
        <end position="111"/>
    </location>
</feature>
<dbReference type="GO" id="GO:0017025">
    <property type="term" value="F:TBP-class protein binding"/>
    <property type="evidence" value="ECO:0007669"/>
    <property type="project" value="InterPro"/>
</dbReference>
<evidence type="ECO:0000256" key="6">
    <source>
        <dbReference type="ARBA" id="ARBA00023015"/>
    </source>
</evidence>
<dbReference type="GO" id="GO:0000995">
    <property type="term" value="F:RNA polymerase III general transcription initiation factor activity"/>
    <property type="evidence" value="ECO:0007669"/>
    <property type="project" value="TreeGrafter"/>
</dbReference>
<dbReference type="InterPro" id="IPR013150">
    <property type="entry name" value="TFIIB_cyclin"/>
</dbReference>
<dbReference type="AlphaFoldDB" id="A0A1M2VQH8"/>
<dbReference type="InterPro" id="IPR013763">
    <property type="entry name" value="Cyclin-like_dom"/>
</dbReference>
<dbReference type="SUPFAM" id="SSF47954">
    <property type="entry name" value="Cyclin-like"/>
    <property type="match status" value="1"/>
</dbReference>
<dbReference type="EMBL" id="MNAD01000875">
    <property type="protein sequence ID" value="OJT09847.1"/>
    <property type="molecule type" value="Genomic_DNA"/>
</dbReference>
<dbReference type="PANTHER" id="PTHR11618:SF4">
    <property type="entry name" value="TRANSCRIPTION FACTOR IIIB 90 KDA SUBUNIT"/>
    <property type="match status" value="1"/>
</dbReference>
<dbReference type="OrthoDB" id="511529at2759"/>
<keyword evidence="11" id="KW-1185">Reference proteome</keyword>